<dbReference type="AlphaFoldDB" id="A0A0A5HVZ4"/>
<organism evidence="1 2">
    <name type="scientific">Pontibacillus litoralis JSM 072002</name>
    <dbReference type="NCBI Taxonomy" id="1385512"/>
    <lineage>
        <taxon>Bacteria</taxon>
        <taxon>Bacillati</taxon>
        <taxon>Bacillota</taxon>
        <taxon>Bacilli</taxon>
        <taxon>Bacillales</taxon>
        <taxon>Bacillaceae</taxon>
        <taxon>Pontibacillus</taxon>
    </lineage>
</organism>
<evidence type="ECO:0000313" key="1">
    <source>
        <dbReference type="EMBL" id="KGX87812.1"/>
    </source>
</evidence>
<gene>
    <name evidence="1" type="ORF">N784_14060</name>
</gene>
<accession>A0A0A5HVZ4</accession>
<dbReference type="PROSITE" id="PS51257">
    <property type="entry name" value="PROKAR_LIPOPROTEIN"/>
    <property type="match status" value="1"/>
</dbReference>
<protein>
    <submittedName>
        <fullName evidence="1">Uncharacterized protein</fullName>
    </submittedName>
</protein>
<dbReference type="Proteomes" id="UP000030401">
    <property type="component" value="Unassembled WGS sequence"/>
</dbReference>
<evidence type="ECO:0000313" key="2">
    <source>
        <dbReference type="Proteomes" id="UP000030401"/>
    </source>
</evidence>
<dbReference type="InterPro" id="IPR036291">
    <property type="entry name" value="NAD(P)-bd_dom_sf"/>
</dbReference>
<dbReference type="eggNOG" id="ENOG50335FI">
    <property type="taxonomic scope" value="Bacteria"/>
</dbReference>
<dbReference type="OrthoDB" id="2971044at2"/>
<dbReference type="STRING" id="1385512.N784_14060"/>
<proteinExistence type="predicted"/>
<sequence length="188" mass="21905">MRYLIWGCYSGIGFHFVQACLEKGHFVYGVDGLSERKEMMAMFIGRNAHFTHFPEVNTFKQSNHDGLDCLITVYDIEADVPWHQLEEIPATQRVRITSSSKKEPKEGWLTVHMEHYFGPWLSKKPYEITSKDYAIEDLIHSIFTLSEDYQAPDVVSLPNDVSIITSKPIENRKEQLAIHRRKFSSFYK</sequence>
<comment type="caution">
    <text evidence="1">The sequence shown here is derived from an EMBL/GenBank/DDBJ whole genome shotgun (WGS) entry which is preliminary data.</text>
</comment>
<dbReference type="RefSeq" id="WP_036833115.1">
    <property type="nucleotide sequence ID" value="NZ_AVPG01000005.1"/>
</dbReference>
<dbReference type="EMBL" id="AVPG01000005">
    <property type="protein sequence ID" value="KGX87812.1"/>
    <property type="molecule type" value="Genomic_DNA"/>
</dbReference>
<keyword evidence="2" id="KW-1185">Reference proteome</keyword>
<reference evidence="1 2" key="1">
    <citation type="submission" date="2013-08" db="EMBL/GenBank/DDBJ databases">
        <authorList>
            <person name="Huang J."/>
            <person name="Wang G."/>
        </authorList>
    </citation>
    <scope>NUCLEOTIDE SEQUENCE [LARGE SCALE GENOMIC DNA]</scope>
    <source>
        <strain evidence="1 2">JSM 072002</strain>
    </source>
</reference>
<name>A0A0A5HVZ4_9BACI</name>
<dbReference type="SUPFAM" id="SSF51735">
    <property type="entry name" value="NAD(P)-binding Rossmann-fold domains"/>
    <property type="match status" value="1"/>
</dbReference>